<gene>
    <name evidence="4" type="ORF">LSALG_LOCUS13997</name>
</gene>
<feature type="compositionally biased region" description="Basic and acidic residues" evidence="1">
    <location>
        <begin position="180"/>
        <end position="191"/>
    </location>
</feature>
<name>A0AA35YH30_LACSI</name>
<dbReference type="InterPro" id="IPR021480">
    <property type="entry name" value="Zinc_ribbon_12"/>
</dbReference>
<accession>A0AA35YH30</accession>
<evidence type="ECO:0000259" key="2">
    <source>
        <dbReference type="Pfam" id="PF11331"/>
    </source>
</evidence>
<feature type="compositionally biased region" description="Basic residues" evidence="1">
    <location>
        <begin position="456"/>
        <end position="471"/>
    </location>
</feature>
<dbReference type="PANTHER" id="PTHR31105">
    <property type="entry name" value="EXTRA-LARGE G-PROTEIN-LIKE"/>
    <property type="match status" value="1"/>
</dbReference>
<feature type="region of interest" description="Disordered" evidence="1">
    <location>
        <begin position="454"/>
        <end position="496"/>
    </location>
</feature>
<dbReference type="InterPro" id="IPR040244">
    <property type="entry name" value="EDR4-like"/>
</dbReference>
<feature type="compositionally biased region" description="Basic and acidic residues" evidence="1">
    <location>
        <begin position="293"/>
        <end position="303"/>
    </location>
</feature>
<proteinExistence type="predicted"/>
<feature type="compositionally biased region" description="Basic and acidic residues" evidence="1">
    <location>
        <begin position="233"/>
        <end position="256"/>
    </location>
</feature>
<dbReference type="PANTHER" id="PTHR31105:SF38">
    <property type="entry name" value="PROTEIN ENHANCED DISEASE RESISTANCE 4"/>
    <property type="match status" value="1"/>
</dbReference>
<reference evidence="4" key="1">
    <citation type="submission" date="2023-04" db="EMBL/GenBank/DDBJ databases">
        <authorList>
            <person name="Vijverberg K."/>
            <person name="Xiong W."/>
            <person name="Schranz E."/>
        </authorList>
    </citation>
    <scope>NUCLEOTIDE SEQUENCE</scope>
</reference>
<feature type="compositionally biased region" description="Basic and acidic residues" evidence="1">
    <location>
        <begin position="348"/>
        <end position="360"/>
    </location>
</feature>
<feature type="domain" description="Enhanced disease resistance 4-like N-terminal" evidence="3">
    <location>
        <begin position="82"/>
        <end position="114"/>
    </location>
</feature>
<dbReference type="Proteomes" id="UP001177003">
    <property type="component" value="Chromosome 2"/>
</dbReference>
<evidence type="ECO:0000256" key="1">
    <source>
        <dbReference type="SAM" id="MobiDB-lite"/>
    </source>
</evidence>
<evidence type="ECO:0000313" key="5">
    <source>
        <dbReference type="Proteomes" id="UP001177003"/>
    </source>
</evidence>
<feature type="region of interest" description="Disordered" evidence="1">
    <location>
        <begin position="119"/>
        <end position="166"/>
    </location>
</feature>
<feature type="compositionally biased region" description="Basic and acidic residues" evidence="1">
    <location>
        <begin position="321"/>
        <end position="331"/>
    </location>
</feature>
<dbReference type="Pfam" id="PF11331">
    <property type="entry name" value="Zn_ribbon_12"/>
    <property type="match status" value="1"/>
</dbReference>
<evidence type="ECO:0000313" key="4">
    <source>
        <dbReference type="EMBL" id="CAI9273875.1"/>
    </source>
</evidence>
<dbReference type="GO" id="GO:1900150">
    <property type="term" value="P:regulation of defense response to fungus"/>
    <property type="evidence" value="ECO:0007669"/>
    <property type="project" value="InterPro"/>
</dbReference>
<feature type="domain" description="Probable zinc-ribbon" evidence="2">
    <location>
        <begin position="653"/>
        <end position="696"/>
    </location>
</feature>
<feature type="compositionally biased region" description="Polar residues" evidence="1">
    <location>
        <begin position="205"/>
        <end position="230"/>
    </location>
</feature>
<feature type="region of interest" description="Disordered" evidence="1">
    <location>
        <begin position="618"/>
        <end position="647"/>
    </location>
</feature>
<feature type="region of interest" description="Disordered" evidence="1">
    <location>
        <begin position="744"/>
        <end position="813"/>
    </location>
</feature>
<dbReference type="InterPro" id="IPR055126">
    <property type="entry name" value="EDR4-like_N"/>
</dbReference>
<evidence type="ECO:0000259" key="3">
    <source>
        <dbReference type="Pfam" id="PF22910"/>
    </source>
</evidence>
<feature type="compositionally biased region" description="Polar residues" evidence="1">
    <location>
        <begin position="147"/>
        <end position="157"/>
    </location>
</feature>
<feature type="compositionally biased region" description="Basic and acidic residues" evidence="1">
    <location>
        <begin position="748"/>
        <end position="763"/>
    </location>
</feature>
<feature type="region of interest" description="Disordered" evidence="1">
    <location>
        <begin position="180"/>
        <end position="365"/>
    </location>
</feature>
<feature type="compositionally biased region" description="Basic and acidic residues" evidence="1">
    <location>
        <begin position="624"/>
        <end position="635"/>
    </location>
</feature>
<dbReference type="AlphaFoldDB" id="A0AA35YH30"/>
<evidence type="ECO:0008006" key="6">
    <source>
        <dbReference type="Google" id="ProtNLM"/>
    </source>
</evidence>
<protein>
    <recommendedName>
        <fullName evidence="6">Zinc-ribbon domain-containing protein</fullName>
    </recommendedName>
</protein>
<sequence>MLLTHIIIYGAIDQTIPLSCVQFAHFVPMDRRVWNLGPFFCLQIYSDFPWNSCNNSIYQQSLRVSKNHRRLINMSSKMNNPLRLVRCPKCRKLLPESPDVPVYQCGGCGAVLQAKKRKNDTVDTTKLEEDSSSGKLKMEQVSDDQKPSSSTNHSINEPNRKTSDHNDVHISSELLGQDHQDATAKKAENHTVDAVASNGVKDYSSGKQKMKQISNDEGACSSSNHQSLVSSIHEPDPNSDRNDPRSSTELSGHGDPESSPEATAHNIKNQDQVQDHDFAAIKSRSRSRSPEAVVHDGVDKDGEPINNGGSENCENEVEFDDSSRELTKSPEKCSFSEVNEIQKPSRKPIADRKIDRDSNRGSKSSFKSLIAEKMLDTTRQKKVVYMDEDDIPSEDGSADLCHRPRLFNRINSEETLENERFGGTSYEYEGSVSSFDGTDNQIPTKKHVDSVNEYHQKHHRREFHPSVRSRRGKDEHRSMQSQPFYGNAIPPRHRPPVNVNAITGNPKMERLELLKMVRELQDQLERTNVSQSAQLPSSYYYDLGLNHPRRYAFSGEVNRRRDGGSGSGTCHHCYPQPQEHRHFSAQQIPRPRQHQHPHVCCNGPHYVPSTCYSSESDFTTPEPDDIHRHRIDVPKPKPTYKSPKKRYVRPISGGSPWIACYRCSEVLQLPQSFLVFKKRCHSLRCGACENVLNFTVSDGTHVHRYYPEEMMAAPPSSEVEDYGDVRAGLGPGPVSCSDISFQKSYSTETDRNGSRELAEEIRRKAGPPGPSSSSRASGRRKVTSEIEEVEPANNGSPLHWLMGYASPSKVIRS</sequence>
<organism evidence="4 5">
    <name type="scientific">Lactuca saligna</name>
    <name type="common">Willowleaf lettuce</name>
    <dbReference type="NCBI Taxonomy" id="75948"/>
    <lineage>
        <taxon>Eukaryota</taxon>
        <taxon>Viridiplantae</taxon>
        <taxon>Streptophyta</taxon>
        <taxon>Embryophyta</taxon>
        <taxon>Tracheophyta</taxon>
        <taxon>Spermatophyta</taxon>
        <taxon>Magnoliopsida</taxon>
        <taxon>eudicotyledons</taxon>
        <taxon>Gunneridae</taxon>
        <taxon>Pentapetalae</taxon>
        <taxon>asterids</taxon>
        <taxon>campanulids</taxon>
        <taxon>Asterales</taxon>
        <taxon>Asteraceae</taxon>
        <taxon>Cichorioideae</taxon>
        <taxon>Cichorieae</taxon>
        <taxon>Lactucinae</taxon>
        <taxon>Lactuca</taxon>
    </lineage>
</organism>
<feature type="compositionally biased region" description="Basic and acidic residues" evidence="1">
    <location>
        <begin position="119"/>
        <end position="129"/>
    </location>
</feature>
<feature type="compositionally biased region" description="Basic and acidic residues" evidence="1">
    <location>
        <begin position="136"/>
        <end position="146"/>
    </location>
</feature>
<dbReference type="Pfam" id="PF22910">
    <property type="entry name" value="EDR4-like_1st"/>
    <property type="match status" value="1"/>
</dbReference>
<keyword evidence="5" id="KW-1185">Reference proteome</keyword>
<dbReference type="EMBL" id="OX465078">
    <property type="protein sequence ID" value="CAI9273875.1"/>
    <property type="molecule type" value="Genomic_DNA"/>
</dbReference>